<proteinExistence type="inferred from homology"/>
<dbReference type="InterPro" id="IPR014756">
    <property type="entry name" value="Ig_E-set"/>
</dbReference>
<keyword evidence="3 5" id="KW-0732">Signal</keyword>
<dbReference type="InterPro" id="IPR032694">
    <property type="entry name" value="CopC/D"/>
</dbReference>
<comment type="subcellular location">
    <subcellularLocation>
        <location evidence="1">Cell envelope</location>
    </subcellularLocation>
    <subcellularLocation>
        <location evidence="5">Periplasm</location>
    </subcellularLocation>
</comment>
<evidence type="ECO:0000256" key="2">
    <source>
        <dbReference type="ARBA" id="ARBA00022723"/>
    </source>
</evidence>
<dbReference type="EMBL" id="BAEK01000005">
    <property type="protein sequence ID" value="GAC03078.1"/>
    <property type="molecule type" value="Genomic_DNA"/>
</dbReference>
<comment type="caution">
    <text evidence="8">The sequence shown here is derived from an EMBL/GenBank/DDBJ whole genome shotgun (WGS) entry which is preliminary data.</text>
</comment>
<keyword evidence="2 5" id="KW-0479">Metal-binding</keyword>
<evidence type="ECO:0000256" key="5">
    <source>
        <dbReference type="RuleBase" id="RU369037"/>
    </source>
</evidence>
<dbReference type="InterPro" id="IPR007348">
    <property type="entry name" value="CopC_dom"/>
</dbReference>
<accession>A0ABQ0I179</accession>
<comment type="function">
    <text evidence="5">Involved in copper resistance.</text>
</comment>
<evidence type="ECO:0000256" key="4">
    <source>
        <dbReference type="ARBA" id="ARBA00023008"/>
    </source>
</evidence>
<protein>
    <recommendedName>
        <fullName evidence="5">Copper resistance protein C</fullName>
    </recommendedName>
</protein>
<feature type="chain" id="PRO_5045832178" description="Copper resistance protein C" evidence="6">
    <location>
        <begin position="22"/>
        <end position="133"/>
    </location>
</feature>
<evidence type="ECO:0000259" key="7">
    <source>
        <dbReference type="Pfam" id="PF04234"/>
    </source>
</evidence>
<dbReference type="Proteomes" id="UP000008372">
    <property type="component" value="Unassembled WGS sequence"/>
</dbReference>
<evidence type="ECO:0000313" key="8">
    <source>
        <dbReference type="EMBL" id="GAC03078.1"/>
    </source>
</evidence>
<dbReference type="RefSeq" id="WP_008301928.1">
    <property type="nucleotide sequence ID" value="NZ_BAEK01000005.1"/>
</dbReference>
<dbReference type="PANTHER" id="PTHR34820:SF4">
    <property type="entry name" value="INNER MEMBRANE PROTEIN YEBZ"/>
    <property type="match status" value="1"/>
</dbReference>
<evidence type="ECO:0000256" key="6">
    <source>
        <dbReference type="SAM" id="SignalP"/>
    </source>
</evidence>
<reference evidence="8 9" key="1">
    <citation type="journal article" date="2014" name="Environ. Microbiol.">
        <title>Comparative genomics of the marine bacterial genus Glaciecola reveals the high degree of genomic diversity and genomic characteristic for cold adaptation.</title>
        <authorList>
            <person name="Qin Q.L."/>
            <person name="Xie B.B."/>
            <person name="Yu Y."/>
            <person name="Shu Y.L."/>
            <person name="Rong J.C."/>
            <person name="Zhang Y.J."/>
            <person name="Zhao D.L."/>
            <person name="Chen X.L."/>
            <person name="Zhang X.Y."/>
            <person name="Chen B."/>
            <person name="Zhou B.C."/>
            <person name="Zhang Y.Z."/>
        </authorList>
    </citation>
    <scope>NUCLEOTIDE SEQUENCE [LARGE SCALE GENOMIC DNA]</scope>
    <source>
        <strain evidence="8 9">NO2</strain>
    </source>
</reference>
<keyword evidence="5" id="KW-0574">Periplasm</keyword>
<keyword evidence="9" id="KW-1185">Reference proteome</keyword>
<evidence type="ECO:0000256" key="1">
    <source>
        <dbReference type="ARBA" id="ARBA00004196"/>
    </source>
</evidence>
<keyword evidence="4 5" id="KW-0186">Copper</keyword>
<dbReference type="Pfam" id="PF04234">
    <property type="entry name" value="CopC"/>
    <property type="match status" value="1"/>
</dbReference>
<organism evidence="8 9">
    <name type="scientific">Paraglaciecola agarilytica NO2</name>
    <dbReference type="NCBI Taxonomy" id="1125747"/>
    <lineage>
        <taxon>Bacteria</taxon>
        <taxon>Pseudomonadati</taxon>
        <taxon>Pseudomonadota</taxon>
        <taxon>Gammaproteobacteria</taxon>
        <taxon>Alteromonadales</taxon>
        <taxon>Alteromonadaceae</taxon>
        <taxon>Paraglaciecola</taxon>
    </lineage>
</organism>
<gene>
    <name evidence="8" type="ORF">GAGA_0213</name>
</gene>
<feature type="signal peptide" evidence="6">
    <location>
        <begin position="1"/>
        <end position="21"/>
    </location>
</feature>
<evidence type="ECO:0000313" key="9">
    <source>
        <dbReference type="Proteomes" id="UP000008372"/>
    </source>
</evidence>
<dbReference type="SUPFAM" id="SSF81296">
    <property type="entry name" value="E set domains"/>
    <property type="match status" value="1"/>
</dbReference>
<feature type="domain" description="CopC" evidence="7">
    <location>
        <begin position="22"/>
        <end position="114"/>
    </location>
</feature>
<sequence>MKTLLSTLLLTTVLMSTSISAHTSMNASIPKNNAMLMSSPPQLSVSFTETVRLAKLSLNGQNSEPVSFGFKPTMEPSTSFDYELPVLSPGNYTAQWMLLGEDGHKMEGSFTFMVHGEMSMQKDKKSHSQHKNH</sequence>
<dbReference type="InterPro" id="IPR014755">
    <property type="entry name" value="Cu-Rt/internalin_Ig-like"/>
</dbReference>
<evidence type="ECO:0000256" key="3">
    <source>
        <dbReference type="ARBA" id="ARBA00022729"/>
    </source>
</evidence>
<name>A0ABQ0I179_9ALTE</name>
<dbReference type="Gene3D" id="2.60.40.1220">
    <property type="match status" value="1"/>
</dbReference>
<dbReference type="PANTHER" id="PTHR34820">
    <property type="entry name" value="INNER MEMBRANE PROTEIN YEBZ"/>
    <property type="match status" value="1"/>
</dbReference>
<comment type="similarity">
    <text evidence="5">Belongs to the CopC family.</text>
</comment>